<reference evidence="1 2" key="1">
    <citation type="submission" date="2021-08" db="EMBL/GenBank/DDBJ databases">
        <authorList>
            <person name="Ping M."/>
        </authorList>
    </citation>
    <scope>NUCLEOTIDE SEQUENCE [LARGE SCALE GENOMIC DNA]</scope>
    <source>
        <strain evidence="1 2">MG28</strain>
    </source>
</reference>
<gene>
    <name evidence="1" type="ORF">K1J60_30735</name>
</gene>
<accession>A0ABX8Y791</accession>
<organism evidence="1 2">
    <name type="scientific">Streptomyces akebiae</name>
    <dbReference type="NCBI Taxonomy" id="2865673"/>
    <lineage>
        <taxon>Bacteria</taxon>
        <taxon>Bacillati</taxon>
        <taxon>Actinomycetota</taxon>
        <taxon>Actinomycetes</taxon>
        <taxon>Kitasatosporales</taxon>
        <taxon>Streptomycetaceae</taxon>
        <taxon>Streptomyces</taxon>
    </lineage>
</organism>
<keyword evidence="1" id="KW-0489">Methyltransferase</keyword>
<evidence type="ECO:0000313" key="1">
    <source>
        <dbReference type="EMBL" id="QYX83286.1"/>
    </source>
</evidence>
<evidence type="ECO:0000313" key="2">
    <source>
        <dbReference type="Proteomes" id="UP000827138"/>
    </source>
</evidence>
<dbReference type="SUPFAM" id="SSF53335">
    <property type="entry name" value="S-adenosyl-L-methionine-dependent methyltransferases"/>
    <property type="match status" value="1"/>
</dbReference>
<name>A0ABX8Y791_9ACTN</name>
<sequence length="214" mass="23791">MQGVIDRNGQCRVLEPGDRHSNFTDHLVAARAQVMLAEMSEPSVRSLQSRFRRNPNVTVPYDKDGTSLCRAGPVDAVARVSVLRHPDRLGTVEQLIDQVVPGGAFLSAQVPLAYPCRSRLSMSPDRNAYLLGRGYGRAARLRRRRGIYDEADTVEYHVVRDGADEEALRDLLDPAFQDVEVKLHHRSARSGLLQAAGERFFPTTAFALVAGNRR</sequence>
<protein>
    <submittedName>
        <fullName evidence="1">SAM-dependent methyltransferase</fullName>
    </submittedName>
</protein>
<keyword evidence="2" id="KW-1185">Reference proteome</keyword>
<dbReference type="Proteomes" id="UP000827138">
    <property type="component" value="Chromosome"/>
</dbReference>
<dbReference type="Gene3D" id="3.40.50.150">
    <property type="entry name" value="Vaccinia Virus protein VP39"/>
    <property type="match status" value="1"/>
</dbReference>
<proteinExistence type="predicted"/>
<keyword evidence="1" id="KW-0808">Transferase</keyword>
<dbReference type="InterPro" id="IPR029063">
    <property type="entry name" value="SAM-dependent_MTases_sf"/>
</dbReference>
<dbReference type="GO" id="GO:0008168">
    <property type="term" value="F:methyltransferase activity"/>
    <property type="evidence" value="ECO:0007669"/>
    <property type="project" value="UniProtKB-KW"/>
</dbReference>
<dbReference type="EMBL" id="CP080647">
    <property type="protein sequence ID" value="QYX83286.1"/>
    <property type="molecule type" value="Genomic_DNA"/>
</dbReference>
<dbReference type="GO" id="GO:0032259">
    <property type="term" value="P:methylation"/>
    <property type="evidence" value="ECO:0007669"/>
    <property type="project" value="UniProtKB-KW"/>
</dbReference>